<keyword evidence="3 4" id="KW-0539">Nucleus</keyword>
<keyword evidence="8" id="KW-1185">Reference proteome</keyword>
<dbReference type="GO" id="GO:0007420">
    <property type="term" value="P:brain development"/>
    <property type="evidence" value="ECO:0007669"/>
    <property type="project" value="TreeGrafter"/>
</dbReference>
<dbReference type="GO" id="GO:0030182">
    <property type="term" value="P:neuron differentiation"/>
    <property type="evidence" value="ECO:0007669"/>
    <property type="project" value="TreeGrafter"/>
</dbReference>
<name>A0A0N4VLZ3_ENTVE</name>
<evidence type="ECO:0000313" key="7">
    <source>
        <dbReference type="EMBL" id="VDD96438.1"/>
    </source>
</evidence>
<dbReference type="GO" id="GO:0001228">
    <property type="term" value="F:DNA-binding transcription activator activity, RNA polymerase II-specific"/>
    <property type="evidence" value="ECO:0007669"/>
    <property type="project" value="TreeGrafter"/>
</dbReference>
<evidence type="ECO:0000259" key="6">
    <source>
        <dbReference type="PROSITE" id="PS50118"/>
    </source>
</evidence>
<dbReference type="Gene3D" id="1.10.30.10">
    <property type="entry name" value="High mobility group box domain"/>
    <property type="match status" value="1"/>
</dbReference>
<dbReference type="AlphaFoldDB" id="A0A0N4VLZ3"/>
<keyword evidence="2 4" id="KW-0238">DNA-binding</keyword>
<dbReference type="PANTHER" id="PTHR10270">
    <property type="entry name" value="SOX TRANSCRIPTION FACTOR"/>
    <property type="match status" value="1"/>
</dbReference>
<dbReference type="PROSITE" id="PS50118">
    <property type="entry name" value="HMG_BOX_2"/>
    <property type="match status" value="1"/>
</dbReference>
<dbReference type="Pfam" id="PF00505">
    <property type="entry name" value="HMG_box"/>
    <property type="match status" value="1"/>
</dbReference>
<dbReference type="OrthoDB" id="6247875at2759"/>
<evidence type="ECO:0000256" key="2">
    <source>
        <dbReference type="ARBA" id="ARBA00023125"/>
    </source>
</evidence>
<dbReference type="STRING" id="51028.A0A0N4VLZ3"/>
<sequence>MSSGGLVMDKPTTQIKFPSIKTEMEFCDSHLQLNQSSMTGHYPQIAVANSTASNNSSASNANSTATNSWDPTEHFGSLKVAPKLLYVAKNSITPYTDATNCKKSSNHIKRPMNAFMVWSQMERRKICEHQPDMHNAEISKQLGQRWRQLTEDEKKPFVQEAERLRVLHMKEYPDYKYKPRKKPKKGAEPNVGSSQGAATTNIQQTRPCTNLQAGPHNVLGMSVGGHSETHSLHFAGKSMKIDHDGIRYLNVISEEMKSPTGVGNKQERLYHQSYPSPNEFGQAPLTPESGFYEDFYPGPQHSAAAVFASSAAGSPSQILAPSSQVQNLGDVSTSYGASIAQRHGLPPAVYYHQNSSRSPAQEAFKDELRSLSSGSSSGYGSVNSAPDLDTAALSSQPNGCASAQLLFGSGNVIQVGNQRLAEDDSLHRGDGGLLPPINDFHFSAAAVNAANQGLNMWNSMGMNAPELYSTPIAVPVNYEAAFQM</sequence>
<dbReference type="InterPro" id="IPR050140">
    <property type="entry name" value="SRY-related_HMG-box_TF-like"/>
</dbReference>
<dbReference type="SUPFAM" id="SSF47095">
    <property type="entry name" value="HMG-box"/>
    <property type="match status" value="1"/>
</dbReference>
<dbReference type="CDD" id="cd22029">
    <property type="entry name" value="HMG-box_SoxC"/>
    <property type="match status" value="1"/>
</dbReference>
<dbReference type="PANTHER" id="PTHR10270:SF323">
    <property type="entry name" value="TRANSCRIPTION FACTOR SOX-14-RELATED"/>
    <property type="match status" value="1"/>
</dbReference>
<feature type="region of interest" description="Disordered" evidence="5">
    <location>
        <begin position="175"/>
        <end position="199"/>
    </location>
</feature>
<dbReference type="GO" id="GO:0000122">
    <property type="term" value="P:negative regulation of transcription by RNA polymerase II"/>
    <property type="evidence" value="ECO:0007669"/>
    <property type="project" value="TreeGrafter"/>
</dbReference>
<evidence type="ECO:0000313" key="9">
    <source>
        <dbReference type="WBParaSite" id="EVEC_0001194401-mRNA-1"/>
    </source>
</evidence>
<dbReference type="InterPro" id="IPR036910">
    <property type="entry name" value="HMG_box_dom_sf"/>
</dbReference>
<dbReference type="WBParaSite" id="EVEC_0001194401-mRNA-1">
    <property type="protein sequence ID" value="EVEC_0001194401-mRNA-1"/>
    <property type="gene ID" value="EVEC_0001194401"/>
</dbReference>
<feature type="domain" description="HMG box" evidence="6">
    <location>
        <begin position="108"/>
        <end position="176"/>
    </location>
</feature>
<comment type="subcellular location">
    <subcellularLocation>
        <location evidence="1">Nucleus</location>
    </subcellularLocation>
</comment>
<proteinExistence type="predicted"/>
<evidence type="ECO:0000256" key="5">
    <source>
        <dbReference type="SAM" id="MobiDB-lite"/>
    </source>
</evidence>
<accession>A0A0N4VLZ3</accession>
<dbReference type="FunFam" id="1.10.30.10:FF:000007">
    <property type="entry name" value="Transcription factor SOX"/>
    <property type="match status" value="1"/>
</dbReference>
<protein>
    <submittedName>
        <fullName evidence="9">HMG box domain-containing protein</fullName>
    </submittedName>
</protein>
<dbReference type="GO" id="GO:0005634">
    <property type="term" value="C:nucleus"/>
    <property type="evidence" value="ECO:0007669"/>
    <property type="project" value="UniProtKB-SubCell"/>
</dbReference>
<feature type="compositionally biased region" description="Low complexity" evidence="5">
    <location>
        <begin position="370"/>
        <end position="382"/>
    </location>
</feature>
<gene>
    <name evidence="7" type="ORF">EVEC_LOCUS11189</name>
</gene>
<feature type="region of interest" description="Disordered" evidence="5">
    <location>
        <begin position="350"/>
        <end position="382"/>
    </location>
</feature>
<evidence type="ECO:0000256" key="3">
    <source>
        <dbReference type="ARBA" id="ARBA00023242"/>
    </source>
</evidence>
<dbReference type="SMART" id="SM00398">
    <property type="entry name" value="HMG"/>
    <property type="match status" value="1"/>
</dbReference>
<dbReference type="GO" id="GO:0000978">
    <property type="term" value="F:RNA polymerase II cis-regulatory region sequence-specific DNA binding"/>
    <property type="evidence" value="ECO:0007669"/>
    <property type="project" value="TreeGrafter"/>
</dbReference>
<feature type="DNA-binding region" description="HMG box" evidence="4">
    <location>
        <begin position="108"/>
        <end position="176"/>
    </location>
</feature>
<evidence type="ECO:0000313" key="8">
    <source>
        <dbReference type="Proteomes" id="UP000274131"/>
    </source>
</evidence>
<dbReference type="Proteomes" id="UP000274131">
    <property type="component" value="Unassembled WGS sequence"/>
</dbReference>
<dbReference type="InterPro" id="IPR009071">
    <property type="entry name" value="HMG_box_dom"/>
</dbReference>
<evidence type="ECO:0000256" key="1">
    <source>
        <dbReference type="ARBA" id="ARBA00004123"/>
    </source>
</evidence>
<reference evidence="7 8" key="2">
    <citation type="submission" date="2018-10" db="EMBL/GenBank/DDBJ databases">
        <authorList>
            <consortium name="Pathogen Informatics"/>
        </authorList>
    </citation>
    <scope>NUCLEOTIDE SEQUENCE [LARGE SCALE GENOMIC DNA]</scope>
</reference>
<reference evidence="9" key="1">
    <citation type="submission" date="2017-02" db="UniProtKB">
        <authorList>
            <consortium name="WormBaseParasite"/>
        </authorList>
    </citation>
    <scope>IDENTIFICATION</scope>
</reference>
<evidence type="ECO:0000256" key="4">
    <source>
        <dbReference type="PROSITE-ProRule" id="PRU00267"/>
    </source>
</evidence>
<organism evidence="9">
    <name type="scientific">Enterobius vermicularis</name>
    <name type="common">Human pinworm</name>
    <dbReference type="NCBI Taxonomy" id="51028"/>
    <lineage>
        <taxon>Eukaryota</taxon>
        <taxon>Metazoa</taxon>
        <taxon>Ecdysozoa</taxon>
        <taxon>Nematoda</taxon>
        <taxon>Chromadorea</taxon>
        <taxon>Rhabditida</taxon>
        <taxon>Spirurina</taxon>
        <taxon>Oxyuridomorpha</taxon>
        <taxon>Oxyuroidea</taxon>
        <taxon>Oxyuridae</taxon>
        <taxon>Enterobius</taxon>
    </lineage>
</organism>
<dbReference type="EMBL" id="UXUI01011694">
    <property type="protein sequence ID" value="VDD96438.1"/>
    <property type="molecule type" value="Genomic_DNA"/>
</dbReference>